<dbReference type="PROSITE" id="PS50110">
    <property type="entry name" value="RESPONSE_REGULATORY"/>
    <property type="match status" value="1"/>
</dbReference>
<comment type="caution">
    <text evidence="11">The sequence shown here is derived from an EMBL/GenBank/DDBJ whole genome shotgun (WGS) entry which is preliminary data.</text>
</comment>
<evidence type="ECO:0000256" key="5">
    <source>
        <dbReference type="ARBA" id="ARBA00023163"/>
    </source>
</evidence>
<gene>
    <name evidence="11" type="ORF">CLV62_10543</name>
</gene>
<dbReference type="InterPro" id="IPR036890">
    <property type="entry name" value="HATPase_C_sf"/>
</dbReference>
<dbReference type="EC" id="2.7.13.3" evidence="2"/>
<dbReference type="FunFam" id="2.60.40.10:FF:000791">
    <property type="entry name" value="Two-component system sensor histidine kinase/response regulator"/>
    <property type="match status" value="1"/>
</dbReference>
<evidence type="ECO:0000256" key="2">
    <source>
        <dbReference type="ARBA" id="ARBA00012438"/>
    </source>
</evidence>
<dbReference type="SMART" id="SM00448">
    <property type="entry name" value="REC"/>
    <property type="match status" value="1"/>
</dbReference>
<comment type="catalytic activity">
    <reaction evidence="1">
        <text>ATP + protein L-histidine = ADP + protein N-phospho-L-histidine.</text>
        <dbReference type="EC" id="2.7.13.3"/>
    </reaction>
</comment>
<feature type="domain" description="Histidine kinase" evidence="9">
    <location>
        <begin position="830"/>
        <end position="1066"/>
    </location>
</feature>
<dbReference type="GO" id="GO:0000155">
    <property type="term" value="F:phosphorelay sensor kinase activity"/>
    <property type="evidence" value="ECO:0007669"/>
    <property type="project" value="InterPro"/>
</dbReference>
<evidence type="ECO:0000256" key="4">
    <source>
        <dbReference type="ARBA" id="ARBA00023015"/>
    </source>
</evidence>
<dbReference type="GO" id="GO:0043565">
    <property type="term" value="F:sequence-specific DNA binding"/>
    <property type="evidence" value="ECO:0007669"/>
    <property type="project" value="InterPro"/>
</dbReference>
<protein>
    <recommendedName>
        <fullName evidence="2">histidine kinase</fullName>
        <ecNumber evidence="2">2.7.13.3</ecNumber>
    </recommendedName>
</protein>
<dbReference type="Proteomes" id="UP000247973">
    <property type="component" value="Unassembled WGS sequence"/>
</dbReference>
<dbReference type="InterPro" id="IPR003594">
    <property type="entry name" value="HATPase_dom"/>
</dbReference>
<dbReference type="Gene3D" id="2.130.10.10">
    <property type="entry name" value="YVTN repeat-like/Quinoprotein amine dehydrogenase"/>
    <property type="match status" value="2"/>
</dbReference>
<dbReference type="InterPro" id="IPR011110">
    <property type="entry name" value="Reg_prop"/>
</dbReference>
<dbReference type="InterPro" id="IPR013783">
    <property type="entry name" value="Ig-like_fold"/>
</dbReference>
<dbReference type="GO" id="GO:0003700">
    <property type="term" value="F:DNA-binding transcription factor activity"/>
    <property type="evidence" value="ECO:0007669"/>
    <property type="project" value="InterPro"/>
</dbReference>
<evidence type="ECO:0000256" key="7">
    <source>
        <dbReference type="SAM" id="Phobius"/>
    </source>
</evidence>
<evidence type="ECO:0000259" key="9">
    <source>
        <dbReference type="PROSITE" id="PS50109"/>
    </source>
</evidence>
<dbReference type="Pfam" id="PF00072">
    <property type="entry name" value="Response_reg"/>
    <property type="match status" value="1"/>
</dbReference>
<feature type="transmembrane region" description="Helical" evidence="7">
    <location>
        <begin position="776"/>
        <end position="798"/>
    </location>
</feature>
<dbReference type="InterPro" id="IPR005467">
    <property type="entry name" value="His_kinase_dom"/>
</dbReference>
<dbReference type="Gene3D" id="1.10.287.130">
    <property type="match status" value="1"/>
</dbReference>
<dbReference type="SUPFAM" id="SSF55874">
    <property type="entry name" value="ATPase domain of HSP90 chaperone/DNA topoisomerase II/histidine kinase"/>
    <property type="match status" value="1"/>
</dbReference>
<dbReference type="InterPro" id="IPR018060">
    <property type="entry name" value="HTH_AraC"/>
</dbReference>
<dbReference type="Gene3D" id="3.40.50.2300">
    <property type="match status" value="1"/>
</dbReference>
<organism evidence="11 12">
    <name type="scientific">Dysgonomonas alginatilytica</name>
    <dbReference type="NCBI Taxonomy" id="1605892"/>
    <lineage>
        <taxon>Bacteria</taxon>
        <taxon>Pseudomonadati</taxon>
        <taxon>Bacteroidota</taxon>
        <taxon>Bacteroidia</taxon>
        <taxon>Bacteroidales</taxon>
        <taxon>Dysgonomonadaceae</taxon>
        <taxon>Dysgonomonas</taxon>
    </lineage>
</organism>
<keyword evidence="5" id="KW-0804">Transcription</keyword>
<proteinExistence type="predicted"/>
<dbReference type="Pfam" id="PF07495">
    <property type="entry name" value="Y_Y_Y"/>
    <property type="match status" value="1"/>
</dbReference>
<dbReference type="SMART" id="SM00342">
    <property type="entry name" value="HTH_ARAC"/>
    <property type="match status" value="1"/>
</dbReference>
<evidence type="ECO:0000256" key="6">
    <source>
        <dbReference type="PROSITE-ProRule" id="PRU00169"/>
    </source>
</evidence>
<dbReference type="SUPFAM" id="SSF50998">
    <property type="entry name" value="Quinoprotein alcohol dehydrogenase-like"/>
    <property type="match status" value="1"/>
</dbReference>
<feature type="modified residue" description="4-aspartylphosphate" evidence="6">
    <location>
        <position position="1154"/>
    </location>
</feature>
<keyword evidence="7" id="KW-1133">Transmembrane helix</keyword>
<keyword evidence="12" id="KW-1185">Reference proteome</keyword>
<dbReference type="PROSITE" id="PS01124">
    <property type="entry name" value="HTH_ARAC_FAMILY_2"/>
    <property type="match status" value="1"/>
</dbReference>
<dbReference type="InterPro" id="IPR036097">
    <property type="entry name" value="HisK_dim/P_sf"/>
</dbReference>
<evidence type="ECO:0000313" key="12">
    <source>
        <dbReference type="Proteomes" id="UP000247973"/>
    </source>
</evidence>
<dbReference type="InterPro" id="IPR011006">
    <property type="entry name" value="CheY-like_superfamily"/>
</dbReference>
<evidence type="ECO:0000256" key="3">
    <source>
        <dbReference type="ARBA" id="ARBA00022553"/>
    </source>
</evidence>
<name>A0A2V3PT83_9BACT</name>
<evidence type="ECO:0000259" key="10">
    <source>
        <dbReference type="PROSITE" id="PS50110"/>
    </source>
</evidence>
<keyword evidence="3 6" id="KW-0597">Phosphoprotein</keyword>
<dbReference type="PRINTS" id="PR00344">
    <property type="entry name" value="BCTRLSENSOR"/>
</dbReference>
<dbReference type="InterPro" id="IPR003661">
    <property type="entry name" value="HisK_dim/P_dom"/>
</dbReference>
<dbReference type="Gene3D" id="2.60.40.10">
    <property type="entry name" value="Immunoglobulins"/>
    <property type="match status" value="1"/>
</dbReference>
<dbReference type="CDD" id="cd00082">
    <property type="entry name" value="HisKA"/>
    <property type="match status" value="1"/>
</dbReference>
<sequence length="1352" mass="154387">MSLICVEGKELYYFSNLSLGNGLSQITGTSILQDSKGFMWFGTRNGLNRFDGYNFDVFITNAEDNSSISDNHILCMTEDNHQNLWIGTNNGLNCLNPSTNKFKRYYLEPNNQNSLYHNTILSIFFDDQNNLWVGTNQGLNLYDRATDTFRRITIDNLLENNRVNAIVKKENKLYLGTLSEGLIVYNLDNKQYTVYKNTPNDPYSISDDYVKVLFIDRNDNLWVGTQNKGISYLKKGGKEFTYYNESNGLTNNNIRNITEAPDGSIVVGTFNGLNVIDNKTGEITQYKEYSSGQGALSHYSIISVYFDRSQTLWVGTYAGGICYYNRYGQKFQFYNPSASLKAILGIMGPIVETPSSLYIATEGGGLLEVDKKTESFSHYLIFDNANKVYQKNIIKSLYQDGSRILCGTNLGTIYSFDMNSRKFSLEYDLKEERSVYQIGKTRKGDLIIGGVSEYGFSLVLGNKDVKKEFPVIGKPNTRFSDVRSILEIETNVFLIGTRNNGLFYYDYNTHILKNYKNNPLENNPDKIPENFVTSIVKDSAGQIWIGTFGGGISLFDPKSDKFITYGTRDSLLNNNVCMIVDGGNRHLWISTITGISDFNTEARSFQNYTHSNGLKIDEFTLHAGLKLSTNNIIFSGSNGFVTFNPQRMTVNPYVPPIVFNNLYINNTKIVPGGEDKILREQLNSQKEIVLKYDQSNISIEYSALNFIFADKNQYAYKLEGFDKEWNNVGSRRMAYYTNIPPGEYRFVVKGSNNDGVWNDEGASIKIIVLPPFWKTWWAYIFYVLFITGIILFIIRYFIEKKRLEDDIKLKQMEAKTQDEFHQARNKLFTNFSHELRTPLTLIINPLEDMVEKEDLTSKVKENMILMRSNARRLLRLVNNLMDFQKKESGTMSLKISENDFVKFSEEMVLIFRELAVSRKINFEFNHTIDFVNNWFDKSLMEKVYFNLLSNAFKNVPNGGVIEVNLTSMPLSEIKKSFAEKTKTFTNGDISYIIMEIKDSGTGIADDELEKIFIPFYQVAQNEHSASGTGLGLSLSKSIIEMHHGVIWAESPEESGAIFRCILPICKDCFRDDPYTEEVTEETEFPYTIDISEDKESEEKKTIKRTTILVVEDNIDVRKYIISLLKDAHNIIEAANGSEAIDKAVNHSPDLIISDLMMPKMDGMEMCKKIKTDLRTSHIPVIMITARAMTDDIKEGYEAGADEYIVKPFNSSLLIARVINILQARESLKEIYGKRFSLETLGVEASSVDERFMQKLYEILEKDVSNPELNLDDFSRDVGMSRANLYRKIKAITNLSPNEFIRNFRLNMGAKMLKEAKLPVSEVYVAVGFNSHAYFSNCFKTYFGMSPTEYTNQ</sequence>
<dbReference type="InterPro" id="IPR015943">
    <property type="entry name" value="WD40/YVTN_repeat-like_dom_sf"/>
</dbReference>
<keyword evidence="4" id="KW-0805">Transcription regulation</keyword>
<feature type="domain" description="HTH araC/xylS-type" evidence="8">
    <location>
        <begin position="1253"/>
        <end position="1352"/>
    </location>
</feature>
<dbReference type="Pfam" id="PF07494">
    <property type="entry name" value="Reg_prop"/>
    <property type="match status" value="5"/>
</dbReference>
<dbReference type="SUPFAM" id="SSF63829">
    <property type="entry name" value="Calcium-dependent phosphotriesterase"/>
    <property type="match status" value="2"/>
</dbReference>
<dbReference type="InterPro" id="IPR009057">
    <property type="entry name" value="Homeodomain-like_sf"/>
</dbReference>
<dbReference type="Pfam" id="PF12833">
    <property type="entry name" value="HTH_18"/>
    <property type="match status" value="1"/>
</dbReference>
<dbReference type="PANTHER" id="PTHR43547">
    <property type="entry name" value="TWO-COMPONENT HISTIDINE KINASE"/>
    <property type="match status" value="1"/>
</dbReference>
<dbReference type="EMBL" id="QICL01000005">
    <property type="protein sequence ID" value="PXV66292.1"/>
    <property type="molecule type" value="Genomic_DNA"/>
</dbReference>
<dbReference type="Gene3D" id="1.10.10.60">
    <property type="entry name" value="Homeodomain-like"/>
    <property type="match status" value="1"/>
</dbReference>
<dbReference type="Pfam" id="PF00512">
    <property type="entry name" value="HisKA"/>
    <property type="match status" value="1"/>
</dbReference>
<evidence type="ECO:0000256" key="1">
    <source>
        <dbReference type="ARBA" id="ARBA00000085"/>
    </source>
</evidence>
<dbReference type="PANTHER" id="PTHR43547:SF2">
    <property type="entry name" value="HYBRID SIGNAL TRANSDUCTION HISTIDINE KINASE C"/>
    <property type="match status" value="1"/>
</dbReference>
<dbReference type="SMART" id="SM00387">
    <property type="entry name" value="HATPase_c"/>
    <property type="match status" value="1"/>
</dbReference>
<dbReference type="Pfam" id="PF02518">
    <property type="entry name" value="HATPase_c"/>
    <property type="match status" value="1"/>
</dbReference>
<dbReference type="InterPro" id="IPR011123">
    <property type="entry name" value="Y_Y_Y"/>
</dbReference>
<dbReference type="Gene3D" id="3.30.565.10">
    <property type="entry name" value="Histidine kinase-like ATPase, C-terminal domain"/>
    <property type="match status" value="1"/>
</dbReference>
<accession>A0A2V3PT83</accession>
<reference evidence="11 12" key="1">
    <citation type="submission" date="2018-03" db="EMBL/GenBank/DDBJ databases">
        <title>Genomic Encyclopedia of Archaeal and Bacterial Type Strains, Phase II (KMG-II): from individual species to whole genera.</title>
        <authorList>
            <person name="Goeker M."/>
        </authorList>
    </citation>
    <scope>NUCLEOTIDE SEQUENCE [LARGE SCALE GENOMIC DNA]</scope>
    <source>
        <strain evidence="11 12">DSM 100214</strain>
    </source>
</reference>
<dbReference type="InterPro" id="IPR004358">
    <property type="entry name" value="Sig_transdc_His_kin-like_C"/>
</dbReference>
<keyword evidence="7" id="KW-0472">Membrane</keyword>
<dbReference type="InterPro" id="IPR011047">
    <property type="entry name" value="Quinoprotein_ADH-like_sf"/>
</dbReference>
<evidence type="ECO:0000259" key="8">
    <source>
        <dbReference type="PROSITE" id="PS01124"/>
    </source>
</evidence>
<keyword evidence="7" id="KW-0812">Transmembrane</keyword>
<dbReference type="InterPro" id="IPR001789">
    <property type="entry name" value="Sig_transdc_resp-reg_receiver"/>
</dbReference>
<dbReference type="SUPFAM" id="SSF46689">
    <property type="entry name" value="Homeodomain-like"/>
    <property type="match status" value="1"/>
</dbReference>
<dbReference type="SMART" id="SM00388">
    <property type="entry name" value="HisKA"/>
    <property type="match status" value="1"/>
</dbReference>
<feature type="domain" description="Response regulatory" evidence="10">
    <location>
        <begin position="1106"/>
        <end position="1221"/>
    </location>
</feature>
<dbReference type="SUPFAM" id="SSF52172">
    <property type="entry name" value="CheY-like"/>
    <property type="match status" value="1"/>
</dbReference>
<dbReference type="PROSITE" id="PS50109">
    <property type="entry name" value="HIS_KIN"/>
    <property type="match status" value="1"/>
</dbReference>
<evidence type="ECO:0000313" key="11">
    <source>
        <dbReference type="EMBL" id="PXV66292.1"/>
    </source>
</evidence>
<dbReference type="SUPFAM" id="SSF47384">
    <property type="entry name" value="Homodimeric domain of signal transducing histidine kinase"/>
    <property type="match status" value="1"/>
</dbReference>